<evidence type="ECO:0000256" key="4">
    <source>
        <dbReference type="ARBA" id="ARBA00023002"/>
    </source>
</evidence>
<dbReference type="InterPro" id="IPR029752">
    <property type="entry name" value="D-isomer_DH_CS1"/>
</dbReference>
<evidence type="ECO:0000313" key="8">
    <source>
        <dbReference type="EMBL" id="KAK7438641.1"/>
    </source>
</evidence>
<dbReference type="Pfam" id="PF08240">
    <property type="entry name" value="ADH_N"/>
    <property type="match status" value="1"/>
</dbReference>
<dbReference type="EMBL" id="JBANRG010000078">
    <property type="protein sequence ID" value="KAK7438641.1"/>
    <property type="molecule type" value="Genomic_DNA"/>
</dbReference>
<dbReference type="InterPro" id="IPR011032">
    <property type="entry name" value="GroES-like_sf"/>
</dbReference>
<dbReference type="PROSITE" id="PS00059">
    <property type="entry name" value="ADH_ZINC"/>
    <property type="match status" value="1"/>
</dbReference>
<dbReference type="InterPro" id="IPR002328">
    <property type="entry name" value="ADH_Zn_CS"/>
</dbReference>
<dbReference type="PROSITE" id="PS00065">
    <property type="entry name" value="D_2_HYDROXYACID_DH_1"/>
    <property type="match status" value="1"/>
</dbReference>
<evidence type="ECO:0000259" key="6">
    <source>
        <dbReference type="Pfam" id="PF00107"/>
    </source>
</evidence>
<proteinExistence type="inferred from homology"/>
<accession>A0ABR1IU38</accession>
<dbReference type="PANTHER" id="PTHR42683">
    <property type="entry name" value="ALDEHYDE REDUCTASE"/>
    <property type="match status" value="1"/>
</dbReference>
<protein>
    <submittedName>
        <fullName evidence="8">Uncharacterized protein</fullName>
    </submittedName>
</protein>
<organism evidence="8 9">
    <name type="scientific">Marasmiellus scandens</name>
    <dbReference type="NCBI Taxonomy" id="2682957"/>
    <lineage>
        <taxon>Eukaryota</taxon>
        <taxon>Fungi</taxon>
        <taxon>Dikarya</taxon>
        <taxon>Basidiomycota</taxon>
        <taxon>Agaricomycotina</taxon>
        <taxon>Agaricomycetes</taxon>
        <taxon>Agaricomycetidae</taxon>
        <taxon>Agaricales</taxon>
        <taxon>Marasmiineae</taxon>
        <taxon>Omphalotaceae</taxon>
        <taxon>Marasmiellus</taxon>
    </lineage>
</organism>
<name>A0ABR1IU38_9AGAR</name>
<dbReference type="Pfam" id="PF00107">
    <property type="entry name" value="ADH_zinc_N"/>
    <property type="match status" value="1"/>
</dbReference>
<feature type="domain" description="Alcohol dehydrogenase-like C-terminal" evidence="6">
    <location>
        <begin position="171"/>
        <end position="294"/>
    </location>
</feature>
<dbReference type="InterPro" id="IPR013149">
    <property type="entry name" value="ADH-like_C"/>
</dbReference>
<evidence type="ECO:0000259" key="7">
    <source>
        <dbReference type="Pfam" id="PF08240"/>
    </source>
</evidence>
<comment type="caution">
    <text evidence="8">The sequence shown here is derived from an EMBL/GenBank/DDBJ whole genome shotgun (WGS) entry which is preliminary data.</text>
</comment>
<dbReference type="Gene3D" id="3.40.50.720">
    <property type="entry name" value="NAD(P)-binding Rossmann-like Domain"/>
    <property type="match status" value="1"/>
</dbReference>
<dbReference type="Proteomes" id="UP001498398">
    <property type="component" value="Unassembled WGS sequence"/>
</dbReference>
<feature type="domain" description="Alcohol dehydrogenase-like N-terminal" evidence="7">
    <location>
        <begin position="28"/>
        <end position="133"/>
    </location>
</feature>
<dbReference type="SUPFAM" id="SSF51735">
    <property type="entry name" value="NAD(P)-binding Rossmann-fold domains"/>
    <property type="match status" value="1"/>
</dbReference>
<keyword evidence="4" id="KW-0560">Oxidoreductase</keyword>
<dbReference type="InterPro" id="IPR047109">
    <property type="entry name" value="CAD-like"/>
</dbReference>
<keyword evidence="9" id="KW-1185">Reference proteome</keyword>
<reference evidence="8 9" key="1">
    <citation type="submission" date="2024-01" db="EMBL/GenBank/DDBJ databases">
        <title>A draft genome for the cacao thread blight pathogen Marasmiellus scandens.</title>
        <authorList>
            <person name="Baruah I.K."/>
            <person name="Leung J."/>
            <person name="Bukari Y."/>
            <person name="Amoako-Attah I."/>
            <person name="Meinhardt L.W."/>
            <person name="Bailey B.A."/>
            <person name="Cohen S.P."/>
        </authorList>
    </citation>
    <scope>NUCLEOTIDE SEQUENCE [LARGE SCALE GENOMIC DNA]</scope>
    <source>
        <strain evidence="8 9">GH-19</strain>
    </source>
</reference>
<dbReference type="InterPro" id="IPR036291">
    <property type="entry name" value="NAD(P)-bd_dom_sf"/>
</dbReference>
<gene>
    <name evidence="8" type="ORF">VKT23_017974</name>
</gene>
<evidence type="ECO:0000256" key="3">
    <source>
        <dbReference type="ARBA" id="ARBA00022833"/>
    </source>
</evidence>
<comment type="similarity">
    <text evidence="5">Belongs to the zinc-containing alcohol dehydrogenase family.</text>
</comment>
<evidence type="ECO:0000256" key="5">
    <source>
        <dbReference type="RuleBase" id="RU361277"/>
    </source>
</evidence>
<sequence>MIYHGITFRGSSDGTVVKSTFSRDSLAADDVVIKVTHSGLCGTDLHHIHEDRVLGHEGVGIVQDLGVACNHLSIGDRVGWGFTYAGCGYCPACLSGDEALCIECVNYVASELDQGSLSNLAIKKERWLFRVPDGIPSELAAPLMCAGVSVFTPLIEYVKPSDRVGIVGIGGLGHLAIQFAFRMGCDVVAFSDSSSKREETFALGAREFYAVKQVEDYATLGLKKPLDALMICAPENVDLGKYYPLLERRAHVISVTIGEGNIVVPTTPTAARNIKLVGWVPASRKEYVKCLDFCDRNKIFPIVERYPMSEEGIMRAIDKLSQGQVRYRAVFSWT</sequence>
<comment type="cofactor">
    <cofactor evidence="1 5">
        <name>Zn(2+)</name>
        <dbReference type="ChEBI" id="CHEBI:29105"/>
    </cofactor>
</comment>
<dbReference type="Gene3D" id="3.90.180.10">
    <property type="entry name" value="Medium-chain alcohol dehydrogenases, catalytic domain"/>
    <property type="match status" value="1"/>
</dbReference>
<evidence type="ECO:0000313" key="9">
    <source>
        <dbReference type="Proteomes" id="UP001498398"/>
    </source>
</evidence>
<evidence type="ECO:0000256" key="2">
    <source>
        <dbReference type="ARBA" id="ARBA00022723"/>
    </source>
</evidence>
<dbReference type="InterPro" id="IPR013154">
    <property type="entry name" value="ADH-like_N"/>
</dbReference>
<evidence type="ECO:0000256" key="1">
    <source>
        <dbReference type="ARBA" id="ARBA00001947"/>
    </source>
</evidence>
<keyword evidence="2 5" id="KW-0479">Metal-binding</keyword>
<keyword evidence="3 5" id="KW-0862">Zinc</keyword>
<dbReference type="SUPFAM" id="SSF50129">
    <property type="entry name" value="GroES-like"/>
    <property type="match status" value="1"/>
</dbReference>